<evidence type="ECO:0000313" key="4">
    <source>
        <dbReference type="Proteomes" id="UP000321306"/>
    </source>
</evidence>
<dbReference type="SUPFAM" id="SSF52540">
    <property type="entry name" value="P-loop containing nucleoside triphosphate hydrolases"/>
    <property type="match status" value="1"/>
</dbReference>
<dbReference type="GO" id="GO:0006355">
    <property type="term" value="P:regulation of DNA-templated transcription"/>
    <property type="evidence" value="ECO:0007669"/>
    <property type="project" value="InterPro"/>
</dbReference>
<name>A0A511MWN4_DEIC1</name>
<dbReference type="OrthoDB" id="51149at2"/>
<dbReference type="GO" id="GO:0016887">
    <property type="term" value="F:ATP hydrolysis activity"/>
    <property type="evidence" value="ECO:0007669"/>
    <property type="project" value="InterPro"/>
</dbReference>
<keyword evidence="1" id="KW-0802">TPR repeat</keyword>
<dbReference type="Gene3D" id="1.25.40.10">
    <property type="entry name" value="Tetratricopeptide repeat domain"/>
    <property type="match status" value="1"/>
</dbReference>
<dbReference type="SMART" id="SM00028">
    <property type="entry name" value="TPR"/>
    <property type="match status" value="3"/>
</dbReference>
<dbReference type="RefSeq" id="WP_146882179.1">
    <property type="nucleotide sequence ID" value="NZ_BJXB01000002.1"/>
</dbReference>
<dbReference type="EMBL" id="BJXB01000002">
    <property type="protein sequence ID" value="GEM44970.1"/>
    <property type="molecule type" value="Genomic_DNA"/>
</dbReference>
<dbReference type="Gene3D" id="1.10.10.10">
    <property type="entry name" value="Winged helix-like DNA-binding domain superfamily/Winged helix DNA-binding domain"/>
    <property type="match status" value="1"/>
</dbReference>
<dbReference type="Gene3D" id="3.40.50.300">
    <property type="entry name" value="P-loop containing nucleotide triphosphate hydrolases"/>
    <property type="match status" value="1"/>
</dbReference>
<organism evidence="3 4">
    <name type="scientific">Deinococcus cellulosilyticus (strain DSM 18568 / NBRC 106333 / KACC 11606 / 5516J-15)</name>
    <dbReference type="NCBI Taxonomy" id="1223518"/>
    <lineage>
        <taxon>Bacteria</taxon>
        <taxon>Thermotogati</taxon>
        <taxon>Deinococcota</taxon>
        <taxon>Deinococci</taxon>
        <taxon>Deinococcales</taxon>
        <taxon>Deinococcaceae</taxon>
        <taxon>Deinococcus</taxon>
    </lineage>
</organism>
<dbReference type="InterPro" id="IPR027417">
    <property type="entry name" value="P-loop_NTPase"/>
</dbReference>
<feature type="domain" description="ORC1/DEAH AAA+ ATPase" evidence="2">
    <location>
        <begin position="26"/>
        <end position="149"/>
    </location>
</feature>
<evidence type="ECO:0000256" key="1">
    <source>
        <dbReference type="PROSITE-ProRule" id="PRU00339"/>
    </source>
</evidence>
<comment type="caution">
    <text evidence="3">The sequence shown here is derived from an EMBL/GenBank/DDBJ whole genome shotgun (WGS) entry which is preliminary data.</text>
</comment>
<dbReference type="SUPFAM" id="SSF48452">
    <property type="entry name" value="TPR-like"/>
    <property type="match status" value="1"/>
</dbReference>
<dbReference type="InterPro" id="IPR051677">
    <property type="entry name" value="AfsR-DnrI-RedD_regulator"/>
</dbReference>
<evidence type="ECO:0000313" key="3">
    <source>
        <dbReference type="EMBL" id="GEM44970.1"/>
    </source>
</evidence>
<dbReference type="GO" id="GO:0003677">
    <property type="term" value="F:DNA binding"/>
    <property type="evidence" value="ECO:0007669"/>
    <property type="project" value="InterPro"/>
</dbReference>
<evidence type="ECO:0000259" key="2">
    <source>
        <dbReference type="Pfam" id="PF13401"/>
    </source>
</evidence>
<feature type="repeat" description="TPR" evidence="1">
    <location>
        <begin position="523"/>
        <end position="556"/>
    </location>
</feature>
<dbReference type="InterPro" id="IPR019734">
    <property type="entry name" value="TPR_rpt"/>
</dbReference>
<dbReference type="Proteomes" id="UP000321306">
    <property type="component" value="Unassembled WGS sequence"/>
</dbReference>
<dbReference type="PROSITE" id="PS50005">
    <property type="entry name" value="TPR"/>
    <property type="match status" value="1"/>
</dbReference>
<dbReference type="Pfam" id="PF13401">
    <property type="entry name" value="AAA_22"/>
    <property type="match status" value="1"/>
</dbReference>
<keyword evidence="4" id="KW-1185">Reference proteome</keyword>
<gene>
    <name evidence="3" type="ORF">DC3_06050</name>
</gene>
<dbReference type="AlphaFoldDB" id="A0A511MWN4"/>
<dbReference type="InterPro" id="IPR016032">
    <property type="entry name" value="Sig_transdc_resp-reg_C-effctor"/>
</dbReference>
<dbReference type="PANTHER" id="PTHR35807:SF2">
    <property type="entry name" value="TRANSCRIPTIONAL ACTIVATOR DOMAIN"/>
    <property type="match status" value="1"/>
</dbReference>
<proteinExistence type="predicted"/>
<accession>A0A511MWN4</accession>
<dbReference type="InterPro" id="IPR011990">
    <property type="entry name" value="TPR-like_helical_dom_sf"/>
</dbReference>
<protein>
    <recommendedName>
        <fullName evidence="2">ORC1/DEAH AAA+ ATPase domain-containing protein</fullName>
    </recommendedName>
</protein>
<dbReference type="PANTHER" id="PTHR35807">
    <property type="entry name" value="TRANSCRIPTIONAL REGULATOR REDD-RELATED"/>
    <property type="match status" value="1"/>
</dbReference>
<dbReference type="InterPro" id="IPR049945">
    <property type="entry name" value="AAA_22"/>
</dbReference>
<dbReference type="SUPFAM" id="SSF46894">
    <property type="entry name" value="C-terminal effector domain of the bipartite response regulators"/>
    <property type="match status" value="1"/>
</dbReference>
<reference evidence="3 4" key="1">
    <citation type="submission" date="2019-07" db="EMBL/GenBank/DDBJ databases">
        <title>Whole genome shotgun sequence of Deinococcus cellulosilyticus NBRC 106333.</title>
        <authorList>
            <person name="Hosoyama A."/>
            <person name="Uohara A."/>
            <person name="Ohji S."/>
            <person name="Ichikawa N."/>
        </authorList>
    </citation>
    <scope>NUCLEOTIDE SEQUENCE [LARGE SCALE GENOMIC DNA]</scope>
    <source>
        <strain evidence="3 4">NBRC 106333</strain>
    </source>
</reference>
<dbReference type="InterPro" id="IPR036388">
    <property type="entry name" value="WH-like_DNA-bd_sf"/>
</dbReference>
<sequence>MSQIPRTYPNEIKRIHLLQRLRQTSPQAIVALMAPSGYGKTTLLAQFARSTRRKVIWLTLHTDHSNPQYLARALIAEAQQVLSSLKLVAESTDAPAEDLGKDLAQGLNSSGQKVYVVLDRTELLSRGTGLWLQRFHAQLKDQVQLLLAGYESSPLPLAQWASRGDALILGPRDLTFTLEEMLQCTGWTAETRDLHLLKEKMEGWPAGVALVASGAPLGLSARELVDERLEQLPEDLIAALSRLAPLDVWSEQDIRALHVELPHNWIRSLMESGLPVTPLGDGKYRPHTLLREALESRLFHTGSYREVFQQAGLYHLQVHQELAALECFIKSQDASRAMELARKHISAAITRGDREWVLDLCERLSTLPGGLTEEVLLQKISMLLDFGRIAEVDALLEQHPDFEKKDVYYSTMAYYHYRRGEFQQQLNFATEGLESHPSNTFKIGLLTYRSIALGALGHHEEEQAVARELVQFCVNLQNPLAEAKAYVILASCHQTSLDRQECEQAYLRALYLYNKHRVTARLNELYYNLAYTYVDWGENQKALDLIEKATTEQNENFHNWRALFIALRCNIFVLQHQQLDQVVHDLSLAVPELENKGWTGQAVNYSLLLSEAHLMQGNLEQAKLWLLNSTNKTHATHQPADPLKLYQVMFDLHEKRSIAETTLLDDIDETQLEVYHLHRLGLLRLEQARQKGTLNRTQVEEVIQALDDLGHDGPLQAERHLLQDLYQTCIQLNWHAERFQRALNLSVAVADPVDQRPVLKISALGKLEVQVSGQRVHLPLSKAEELLLYLAVHGPNHRDRIIDALWEGSARRENVDYFKVVVRKLRSALQEALKVPFDPLPFQNRQYQISEQLKVVLDLDAIKDLQQNPVQSFQDLEQLTTLQRAEIAPHLTGEWVEVLRQDLQQQLVQVIALHIQTLAHQPEGVEKLYRFVLQIPGLDPEHYRLLEEALVKNGHTHLALQLSQESSRLLRRQLLN</sequence>